<reference evidence="3" key="1">
    <citation type="submission" date="2018-11" db="EMBL/GenBank/DDBJ databases">
        <authorList>
            <consortium name="Pathogen Informatics"/>
        </authorList>
    </citation>
    <scope>NUCLEOTIDE SEQUENCE</scope>
</reference>
<evidence type="ECO:0000256" key="1">
    <source>
        <dbReference type="PROSITE-ProRule" id="PRU00221"/>
    </source>
</evidence>
<dbReference type="Proteomes" id="UP000784294">
    <property type="component" value="Unassembled WGS sequence"/>
</dbReference>
<dbReference type="AlphaFoldDB" id="A0A448WQN6"/>
<accession>A0A448WQN6</accession>
<feature type="compositionally biased region" description="Low complexity" evidence="2">
    <location>
        <begin position="57"/>
        <end position="67"/>
    </location>
</feature>
<keyword evidence="4" id="KW-1185">Reference proteome</keyword>
<sequence length="118" mass="12180">MGNSIGMTNMTNGLTPAVNTSNAASAIASTAVSGVSCAASSGMFPRDPTTSTPIEHSASAMSARSGGAFSSHGGAWHLVHRITGHRDGIWEVTSFRRIVATASADSTVRLWMNQAVMK</sequence>
<evidence type="ECO:0000313" key="3">
    <source>
        <dbReference type="EMBL" id="VEL17708.1"/>
    </source>
</evidence>
<dbReference type="InterPro" id="IPR036322">
    <property type="entry name" value="WD40_repeat_dom_sf"/>
</dbReference>
<keyword evidence="1" id="KW-0853">WD repeat</keyword>
<dbReference type="Gene3D" id="2.130.10.10">
    <property type="entry name" value="YVTN repeat-like/Quinoprotein amine dehydrogenase"/>
    <property type="match status" value="1"/>
</dbReference>
<dbReference type="OrthoDB" id="9984207at2759"/>
<gene>
    <name evidence="3" type="ORF">PXEA_LOCUS11148</name>
</gene>
<proteinExistence type="predicted"/>
<dbReference type="SUPFAM" id="SSF50978">
    <property type="entry name" value="WD40 repeat-like"/>
    <property type="match status" value="1"/>
</dbReference>
<dbReference type="InterPro" id="IPR015943">
    <property type="entry name" value="WD40/YVTN_repeat-like_dom_sf"/>
</dbReference>
<name>A0A448WQN6_9PLAT</name>
<dbReference type="InterPro" id="IPR001680">
    <property type="entry name" value="WD40_rpt"/>
</dbReference>
<organism evidence="3 4">
    <name type="scientific">Protopolystoma xenopodis</name>
    <dbReference type="NCBI Taxonomy" id="117903"/>
    <lineage>
        <taxon>Eukaryota</taxon>
        <taxon>Metazoa</taxon>
        <taxon>Spiralia</taxon>
        <taxon>Lophotrochozoa</taxon>
        <taxon>Platyhelminthes</taxon>
        <taxon>Monogenea</taxon>
        <taxon>Polyopisthocotylea</taxon>
        <taxon>Polystomatidea</taxon>
        <taxon>Polystomatidae</taxon>
        <taxon>Protopolystoma</taxon>
    </lineage>
</organism>
<protein>
    <submittedName>
        <fullName evidence="3">Uncharacterized protein</fullName>
    </submittedName>
</protein>
<dbReference type="PROSITE" id="PS50082">
    <property type="entry name" value="WD_REPEATS_2"/>
    <property type="match status" value="1"/>
</dbReference>
<feature type="region of interest" description="Disordered" evidence="2">
    <location>
        <begin position="46"/>
        <end position="67"/>
    </location>
</feature>
<comment type="caution">
    <text evidence="3">The sequence shown here is derived from an EMBL/GenBank/DDBJ whole genome shotgun (WGS) entry which is preliminary data.</text>
</comment>
<feature type="repeat" description="WD" evidence="1">
    <location>
        <begin position="82"/>
        <end position="111"/>
    </location>
</feature>
<evidence type="ECO:0000313" key="4">
    <source>
        <dbReference type="Proteomes" id="UP000784294"/>
    </source>
</evidence>
<evidence type="ECO:0000256" key="2">
    <source>
        <dbReference type="SAM" id="MobiDB-lite"/>
    </source>
</evidence>
<dbReference type="EMBL" id="CAAALY010033839">
    <property type="protein sequence ID" value="VEL17708.1"/>
    <property type="molecule type" value="Genomic_DNA"/>
</dbReference>